<name>A0A0W8F1Z0_9ZZZZ</name>
<dbReference type="GO" id="GO:0005886">
    <property type="term" value="C:plasma membrane"/>
    <property type="evidence" value="ECO:0007669"/>
    <property type="project" value="UniProtKB-SubCell"/>
</dbReference>
<sequence>MNRQIIRALAEKDIAEVAQNRIAISGAIILSVIFAVVFPLLITQMPVLLPESDQPAFDDLEELIPPQLIDELADLSPQQLPIVLILGYLMAPLFLILPLMLACIIAAEAFVGEKERKTLEALLYTPATDGELFLGKVLAALIPAIVYTWVNFLVFAFVTNLAGYPVMGRFWFPTPSWLALMVVVVPAIALLGVAVTVIISTRVRTFMEAYQVSGALVLVILVLVVAQSVGLLFLSPLVAVLVGIAFFALDAVLIMAGIRTFSRSELIARI</sequence>
<feature type="transmembrane region" description="Helical" evidence="1">
    <location>
        <begin position="240"/>
        <end position="261"/>
    </location>
</feature>
<feature type="transmembrane region" description="Helical" evidence="1">
    <location>
        <begin position="82"/>
        <end position="111"/>
    </location>
</feature>
<feature type="transmembrane region" description="Helical" evidence="1">
    <location>
        <begin position="212"/>
        <end position="234"/>
    </location>
</feature>
<evidence type="ECO:0000256" key="1">
    <source>
        <dbReference type="SAM" id="Phobius"/>
    </source>
</evidence>
<feature type="transmembrane region" description="Helical" evidence="1">
    <location>
        <begin position="132"/>
        <end position="157"/>
    </location>
</feature>
<dbReference type="EMBL" id="LNQE01001613">
    <property type="protein sequence ID" value="KUG14841.1"/>
    <property type="molecule type" value="Genomic_DNA"/>
</dbReference>
<dbReference type="GO" id="GO:0140359">
    <property type="term" value="F:ABC-type transporter activity"/>
    <property type="evidence" value="ECO:0007669"/>
    <property type="project" value="InterPro"/>
</dbReference>
<comment type="caution">
    <text evidence="2">The sequence shown here is derived from an EMBL/GenBank/DDBJ whole genome shotgun (WGS) entry which is preliminary data.</text>
</comment>
<dbReference type="PANTHER" id="PTHR43471:SF1">
    <property type="entry name" value="ABC TRANSPORTER PERMEASE PROTEIN NOSY-RELATED"/>
    <property type="match status" value="1"/>
</dbReference>
<reference evidence="2" key="1">
    <citation type="journal article" date="2015" name="Proc. Natl. Acad. Sci. U.S.A.">
        <title>Networks of energetic and metabolic interactions define dynamics in microbial communities.</title>
        <authorList>
            <person name="Embree M."/>
            <person name="Liu J.K."/>
            <person name="Al-Bassam M.M."/>
            <person name="Zengler K."/>
        </authorList>
    </citation>
    <scope>NUCLEOTIDE SEQUENCE</scope>
</reference>
<keyword evidence="1" id="KW-0472">Membrane</keyword>
<keyword evidence="1" id="KW-0812">Transmembrane</keyword>
<feature type="transmembrane region" description="Helical" evidence="1">
    <location>
        <begin position="21"/>
        <end position="42"/>
    </location>
</feature>
<protein>
    <submittedName>
        <fullName evidence="2">Abc transporter permease protein</fullName>
    </submittedName>
</protein>
<gene>
    <name evidence="2" type="ORF">ASZ90_015496</name>
</gene>
<evidence type="ECO:0000313" key="2">
    <source>
        <dbReference type="EMBL" id="KUG14841.1"/>
    </source>
</evidence>
<accession>A0A0W8F1Z0</accession>
<organism evidence="2">
    <name type="scientific">hydrocarbon metagenome</name>
    <dbReference type="NCBI Taxonomy" id="938273"/>
    <lineage>
        <taxon>unclassified sequences</taxon>
        <taxon>metagenomes</taxon>
        <taxon>ecological metagenomes</taxon>
    </lineage>
</organism>
<keyword evidence="1" id="KW-1133">Transmembrane helix</keyword>
<feature type="transmembrane region" description="Helical" evidence="1">
    <location>
        <begin position="177"/>
        <end position="200"/>
    </location>
</feature>
<dbReference type="Pfam" id="PF12679">
    <property type="entry name" value="ABC2_membrane_2"/>
    <property type="match status" value="1"/>
</dbReference>
<dbReference type="PANTHER" id="PTHR43471">
    <property type="entry name" value="ABC TRANSPORTER PERMEASE"/>
    <property type="match status" value="1"/>
</dbReference>
<dbReference type="AlphaFoldDB" id="A0A0W8F1Z0"/>
<proteinExistence type="predicted"/>